<dbReference type="InterPro" id="IPR005821">
    <property type="entry name" value="Ion_trans_dom"/>
</dbReference>
<feature type="transmembrane region" description="Helical" evidence="12">
    <location>
        <begin position="275"/>
        <end position="292"/>
    </location>
</feature>
<keyword evidence="6" id="KW-0851">Voltage-gated channel</keyword>
<dbReference type="GO" id="GO:0008076">
    <property type="term" value="C:voltage-gated potassium channel complex"/>
    <property type="evidence" value="ECO:0007669"/>
    <property type="project" value="InterPro"/>
</dbReference>
<sequence>MGKKSKSDTNDGGVVGAMMPGAKILKKGKIILNVATSKETVVFNVGGKKFETYCSTLRAQPNSRLADEKFLKSHFREEQKDYFFDKDPDIFRVVLNYLRTGQLHLPSYICGPAIKDELEYWGLSHQLIERCCWNNYNSWNSTLEALNRLERDRKGFLHEDLQETGKRQTSGWKHTRSRLWAFLNNPASSKGSKIFSVISMIFVFLSIISFLAGTHETFIYFVTVPVNTNGSSLTVKNETISDEVMYADTTENQMINNTNSTPLTNYSKVKAKHPVLETTDIVCLVFFTIEYITRLLTAPRKIKLVISVMGVIDLIVIILDYIELIVYAAQPGIHNDANAMNVIQILRVIRIFRIFRLIRHIPGLWIMIYTLKASFGELVLLVVLMMVGMLIFASLIYFVEDRTVFTSVPRGFWWALITMTTVGYGDMYPVTALGCLIGSFAALSGLLMIGFSVPILVNNFVMYYTHVQFALSEEKKENKNKKRKEDDNGLIDKNKMHAFEGFKLMMVGENETDNNDNTDFGKTCNTENDSMSENGYNDPKCVIAEFVESQSISDE</sequence>
<evidence type="ECO:0000313" key="15">
    <source>
        <dbReference type="Proteomes" id="UP001195483"/>
    </source>
</evidence>
<evidence type="ECO:0000256" key="4">
    <source>
        <dbReference type="ARBA" id="ARBA00022692"/>
    </source>
</evidence>
<gene>
    <name evidence="14" type="ORF">CHS0354_037174</name>
</gene>
<reference evidence="14" key="2">
    <citation type="journal article" date="2021" name="Genome Biol. Evol.">
        <title>Developing a high-quality reference genome for a parasitic bivalve with doubly uniparental inheritance (Bivalvia: Unionida).</title>
        <authorList>
            <person name="Smith C.H."/>
        </authorList>
    </citation>
    <scope>NUCLEOTIDE SEQUENCE</scope>
    <source>
        <strain evidence="14">CHS0354</strain>
        <tissue evidence="14">Mantle</tissue>
    </source>
</reference>
<dbReference type="InterPro" id="IPR000210">
    <property type="entry name" value="BTB/POZ_dom"/>
</dbReference>
<keyword evidence="4 12" id="KW-0812">Transmembrane</keyword>
<evidence type="ECO:0000256" key="10">
    <source>
        <dbReference type="ARBA" id="ARBA00023136"/>
    </source>
</evidence>
<feature type="transmembrane region" description="Helical" evidence="12">
    <location>
        <begin position="411"/>
        <end position="428"/>
    </location>
</feature>
<keyword evidence="10 12" id="KW-0472">Membrane</keyword>
<keyword evidence="3" id="KW-0633">Potassium transport</keyword>
<dbReference type="SUPFAM" id="SSF54695">
    <property type="entry name" value="POZ domain"/>
    <property type="match status" value="1"/>
</dbReference>
<dbReference type="FunFam" id="1.10.287.70:FF:000028">
    <property type="entry name" value="potassium voltage-gated channel subfamily D member 3"/>
    <property type="match status" value="1"/>
</dbReference>
<name>A0AAE0SXG8_9BIVA</name>
<accession>A0AAE0SXG8</accession>
<dbReference type="AlphaFoldDB" id="A0AAE0SXG8"/>
<reference evidence="14" key="3">
    <citation type="submission" date="2023-05" db="EMBL/GenBank/DDBJ databases">
        <authorList>
            <person name="Smith C.H."/>
        </authorList>
    </citation>
    <scope>NUCLEOTIDE SEQUENCE</scope>
    <source>
        <strain evidence="14">CHS0354</strain>
        <tissue evidence="14">Mantle</tissue>
    </source>
</reference>
<feature type="transmembrane region" description="Helical" evidence="12">
    <location>
        <begin position="194"/>
        <end position="212"/>
    </location>
</feature>
<dbReference type="SUPFAM" id="SSF81324">
    <property type="entry name" value="Voltage-gated potassium channels"/>
    <property type="match status" value="1"/>
</dbReference>
<comment type="caution">
    <text evidence="14">The sequence shown here is derived from an EMBL/GenBank/DDBJ whole genome shotgun (WGS) entry which is preliminary data.</text>
</comment>
<evidence type="ECO:0000256" key="3">
    <source>
        <dbReference type="ARBA" id="ARBA00022538"/>
    </source>
</evidence>
<dbReference type="Gene3D" id="1.20.120.350">
    <property type="entry name" value="Voltage-gated potassium channels. Chain C"/>
    <property type="match status" value="1"/>
</dbReference>
<reference evidence="14" key="1">
    <citation type="journal article" date="2021" name="Genome Biol. Evol.">
        <title>A High-Quality Reference Genome for a Parasitic Bivalve with Doubly Uniparental Inheritance (Bivalvia: Unionida).</title>
        <authorList>
            <person name="Smith C.H."/>
        </authorList>
    </citation>
    <scope>NUCLEOTIDE SEQUENCE</scope>
    <source>
        <strain evidence="14">CHS0354</strain>
    </source>
</reference>
<proteinExistence type="predicted"/>
<evidence type="ECO:0000256" key="1">
    <source>
        <dbReference type="ARBA" id="ARBA00004141"/>
    </source>
</evidence>
<feature type="transmembrane region" description="Helical" evidence="12">
    <location>
        <begin position="304"/>
        <end position="327"/>
    </location>
</feature>
<keyword evidence="9" id="KW-0406">Ion transport</keyword>
<dbReference type="PANTHER" id="PTHR11537">
    <property type="entry name" value="VOLTAGE-GATED POTASSIUM CHANNEL"/>
    <property type="match status" value="1"/>
</dbReference>
<dbReference type="InterPro" id="IPR003974">
    <property type="entry name" value="K_chnl_volt-dep_Kv3"/>
</dbReference>
<evidence type="ECO:0000256" key="2">
    <source>
        <dbReference type="ARBA" id="ARBA00022448"/>
    </source>
</evidence>
<dbReference type="PRINTS" id="PR01491">
    <property type="entry name" value="KVCHANNEL"/>
</dbReference>
<dbReference type="SMART" id="SM00225">
    <property type="entry name" value="BTB"/>
    <property type="match status" value="1"/>
</dbReference>
<dbReference type="PRINTS" id="PR00169">
    <property type="entry name" value="KCHANNEL"/>
</dbReference>
<dbReference type="InterPro" id="IPR028325">
    <property type="entry name" value="VG_K_chnl"/>
</dbReference>
<dbReference type="EMBL" id="JAEAOA010002176">
    <property type="protein sequence ID" value="KAK3599703.1"/>
    <property type="molecule type" value="Genomic_DNA"/>
</dbReference>
<keyword evidence="11" id="KW-0407">Ion channel</keyword>
<evidence type="ECO:0000256" key="11">
    <source>
        <dbReference type="ARBA" id="ARBA00023303"/>
    </source>
</evidence>
<dbReference type="InterPro" id="IPR011333">
    <property type="entry name" value="SKP1/BTB/POZ_sf"/>
</dbReference>
<dbReference type="InterPro" id="IPR003968">
    <property type="entry name" value="K_chnl_volt-dep_Kv"/>
</dbReference>
<keyword evidence="8 12" id="KW-1133">Transmembrane helix</keyword>
<dbReference type="GO" id="GO:0051260">
    <property type="term" value="P:protein homooligomerization"/>
    <property type="evidence" value="ECO:0007669"/>
    <property type="project" value="InterPro"/>
</dbReference>
<dbReference type="Pfam" id="PF00520">
    <property type="entry name" value="Ion_trans"/>
    <property type="match status" value="1"/>
</dbReference>
<feature type="transmembrane region" description="Helical" evidence="12">
    <location>
        <begin position="435"/>
        <end position="457"/>
    </location>
</feature>
<dbReference type="Gene3D" id="1.10.287.70">
    <property type="match status" value="1"/>
</dbReference>
<protein>
    <recommendedName>
        <fullName evidence="13">BTB domain-containing protein</fullName>
    </recommendedName>
</protein>
<feature type="domain" description="BTB" evidence="13">
    <location>
        <begin position="39"/>
        <end position="107"/>
    </location>
</feature>
<comment type="subcellular location">
    <subcellularLocation>
        <location evidence="1">Membrane</location>
        <topology evidence="1">Multi-pass membrane protein</topology>
    </subcellularLocation>
</comment>
<dbReference type="PRINTS" id="PR01498">
    <property type="entry name" value="SHAWCHANNEL"/>
</dbReference>
<feature type="transmembrane region" description="Helical" evidence="12">
    <location>
        <begin position="378"/>
        <end position="399"/>
    </location>
</feature>
<keyword evidence="5" id="KW-0631">Potassium channel</keyword>
<evidence type="ECO:0000259" key="13">
    <source>
        <dbReference type="PROSITE" id="PS50097"/>
    </source>
</evidence>
<dbReference type="InterPro" id="IPR027359">
    <property type="entry name" value="Volt_channel_dom_sf"/>
</dbReference>
<evidence type="ECO:0000313" key="14">
    <source>
        <dbReference type="EMBL" id="KAK3599703.1"/>
    </source>
</evidence>
<evidence type="ECO:0000256" key="6">
    <source>
        <dbReference type="ARBA" id="ARBA00022882"/>
    </source>
</evidence>
<keyword evidence="15" id="KW-1185">Reference proteome</keyword>
<evidence type="ECO:0000256" key="7">
    <source>
        <dbReference type="ARBA" id="ARBA00022958"/>
    </source>
</evidence>
<evidence type="ECO:0000256" key="9">
    <source>
        <dbReference type="ARBA" id="ARBA00023065"/>
    </source>
</evidence>
<dbReference type="InterPro" id="IPR003131">
    <property type="entry name" value="T1-type_BTB"/>
</dbReference>
<evidence type="ECO:0000256" key="12">
    <source>
        <dbReference type="SAM" id="Phobius"/>
    </source>
</evidence>
<evidence type="ECO:0000256" key="8">
    <source>
        <dbReference type="ARBA" id="ARBA00022989"/>
    </source>
</evidence>
<dbReference type="Proteomes" id="UP001195483">
    <property type="component" value="Unassembled WGS sequence"/>
</dbReference>
<dbReference type="PROSITE" id="PS50097">
    <property type="entry name" value="BTB"/>
    <property type="match status" value="1"/>
</dbReference>
<dbReference type="PANTHER" id="PTHR11537:SF254">
    <property type="entry name" value="POTASSIUM VOLTAGE-GATED CHANNEL PROTEIN SHAB"/>
    <property type="match status" value="1"/>
</dbReference>
<dbReference type="Gene3D" id="3.30.710.10">
    <property type="entry name" value="Potassium Channel Kv1.1, Chain A"/>
    <property type="match status" value="1"/>
</dbReference>
<evidence type="ECO:0000256" key="5">
    <source>
        <dbReference type="ARBA" id="ARBA00022826"/>
    </source>
</evidence>
<dbReference type="Pfam" id="PF02214">
    <property type="entry name" value="BTB_2"/>
    <property type="match status" value="1"/>
</dbReference>
<keyword evidence="2" id="KW-0813">Transport</keyword>
<dbReference type="GO" id="GO:0005249">
    <property type="term" value="F:voltage-gated potassium channel activity"/>
    <property type="evidence" value="ECO:0007669"/>
    <property type="project" value="InterPro"/>
</dbReference>
<keyword evidence="7" id="KW-0630">Potassium</keyword>
<organism evidence="14 15">
    <name type="scientific">Potamilus streckersoni</name>
    <dbReference type="NCBI Taxonomy" id="2493646"/>
    <lineage>
        <taxon>Eukaryota</taxon>
        <taxon>Metazoa</taxon>
        <taxon>Spiralia</taxon>
        <taxon>Lophotrochozoa</taxon>
        <taxon>Mollusca</taxon>
        <taxon>Bivalvia</taxon>
        <taxon>Autobranchia</taxon>
        <taxon>Heteroconchia</taxon>
        <taxon>Palaeoheterodonta</taxon>
        <taxon>Unionida</taxon>
        <taxon>Unionoidea</taxon>
        <taxon>Unionidae</taxon>
        <taxon>Ambleminae</taxon>
        <taxon>Lampsilini</taxon>
        <taxon>Potamilus</taxon>
    </lineage>
</organism>
<dbReference type="GO" id="GO:0001508">
    <property type="term" value="P:action potential"/>
    <property type="evidence" value="ECO:0007669"/>
    <property type="project" value="TreeGrafter"/>
</dbReference>